<feature type="domain" description="DUF8156" evidence="1">
    <location>
        <begin position="1"/>
        <end position="76"/>
    </location>
</feature>
<evidence type="ECO:0000313" key="3">
    <source>
        <dbReference type="Proteomes" id="UP001166304"/>
    </source>
</evidence>
<keyword evidence="3" id="KW-1185">Reference proteome</keyword>
<evidence type="ECO:0000313" key="2">
    <source>
        <dbReference type="EMBL" id="MBV0901427.1"/>
    </source>
</evidence>
<sequence>MGRTGPTVREQFDRLEREWRPFRRSLRRRHQPAFDGLFERARAHADAASQQNARDPWRAFVMTVLLAQEAELRARRDADGVQD</sequence>
<comment type="caution">
    <text evidence="2">The sequence shown here is derived from an EMBL/GenBank/DDBJ whole genome shotgun (WGS) entry which is preliminary data.</text>
</comment>
<dbReference type="AlphaFoldDB" id="A0AA41FZ41"/>
<dbReference type="Pfam" id="PF26485">
    <property type="entry name" value="DUF8156"/>
    <property type="match status" value="1"/>
</dbReference>
<organism evidence="2 3">
    <name type="scientific">Haloarcula salina</name>
    <dbReference type="NCBI Taxonomy" id="1429914"/>
    <lineage>
        <taxon>Archaea</taxon>
        <taxon>Methanobacteriati</taxon>
        <taxon>Methanobacteriota</taxon>
        <taxon>Stenosarchaea group</taxon>
        <taxon>Halobacteria</taxon>
        <taxon>Halobacteriales</taxon>
        <taxon>Haloarculaceae</taxon>
        <taxon>Haloarcula</taxon>
    </lineage>
</organism>
<reference evidence="2" key="1">
    <citation type="submission" date="2021-06" db="EMBL/GenBank/DDBJ databases">
        <title>New haloarchaea isolates fom saline soil.</title>
        <authorList>
            <person name="Duran-Viseras A."/>
            <person name="Sanchez-Porro C.S."/>
            <person name="Ventosa A."/>
        </authorList>
    </citation>
    <scope>NUCLEOTIDE SEQUENCE</scope>
    <source>
        <strain evidence="2">JCM 18369</strain>
    </source>
</reference>
<dbReference type="RefSeq" id="WP_162412639.1">
    <property type="nucleotide sequence ID" value="NZ_JAHQXE010000002.1"/>
</dbReference>
<protein>
    <recommendedName>
        <fullName evidence="1">DUF8156 domain-containing protein</fullName>
    </recommendedName>
</protein>
<accession>A0AA41FZ41</accession>
<proteinExistence type="predicted"/>
<dbReference type="InterPro" id="IPR058469">
    <property type="entry name" value="DUF8156"/>
</dbReference>
<evidence type="ECO:0000259" key="1">
    <source>
        <dbReference type="Pfam" id="PF26485"/>
    </source>
</evidence>
<gene>
    <name evidence="2" type="ORF">KTS37_06445</name>
</gene>
<dbReference type="Proteomes" id="UP001166304">
    <property type="component" value="Unassembled WGS sequence"/>
</dbReference>
<name>A0AA41FZ41_9EURY</name>
<dbReference type="EMBL" id="JAHQXE010000002">
    <property type="protein sequence ID" value="MBV0901427.1"/>
    <property type="molecule type" value="Genomic_DNA"/>
</dbReference>